<name>A0ABV6GEW4_9BACI</name>
<dbReference type="Proteomes" id="UP001589854">
    <property type="component" value="Unassembled WGS sequence"/>
</dbReference>
<keyword evidence="2" id="KW-1185">Reference proteome</keyword>
<sequence>MAAKFNFKKSKNNHNPFPLETLHERYSKEKALNPQSNYTVEKIDANYFSFKPIEQTKGDN</sequence>
<organism evidence="1 2">
    <name type="scientific">Metabacillus herbersteinensis</name>
    <dbReference type="NCBI Taxonomy" id="283816"/>
    <lineage>
        <taxon>Bacteria</taxon>
        <taxon>Bacillati</taxon>
        <taxon>Bacillota</taxon>
        <taxon>Bacilli</taxon>
        <taxon>Bacillales</taxon>
        <taxon>Bacillaceae</taxon>
        <taxon>Metabacillus</taxon>
    </lineage>
</organism>
<evidence type="ECO:0000313" key="2">
    <source>
        <dbReference type="Proteomes" id="UP001589854"/>
    </source>
</evidence>
<dbReference type="EMBL" id="JBHLVO010000004">
    <property type="protein sequence ID" value="MFC0271452.1"/>
    <property type="molecule type" value="Genomic_DNA"/>
</dbReference>
<comment type="caution">
    <text evidence="1">The sequence shown here is derived from an EMBL/GenBank/DDBJ whole genome shotgun (WGS) entry which is preliminary data.</text>
</comment>
<evidence type="ECO:0000313" key="1">
    <source>
        <dbReference type="EMBL" id="MFC0271452.1"/>
    </source>
</evidence>
<gene>
    <name evidence="1" type="ORF">ACFFIX_08290</name>
</gene>
<protein>
    <submittedName>
        <fullName evidence="1">Uncharacterized protein</fullName>
    </submittedName>
</protein>
<proteinExistence type="predicted"/>
<dbReference type="RefSeq" id="WP_378932406.1">
    <property type="nucleotide sequence ID" value="NZ_JBHLVO010000004.1"/>
</dbReference>
<reference evidence="1 2" key="1">
    <citation type="submission" date="2024-09" db="EMBL/GenBank/DDBJ databases">
        <authorList>
            <person name="Sun Q."/>
            <person name="Mori K."/>
        </authorList>
    </citation>
    <scope>NUCLEOTIDE SEQUENCE [LARGE SCALE GENOMIC DNA]</scope>
    <source>
        <strain evidence="1 2">CCM 7228</strain>
    </source>
</reference>
<accession>A0ABV6GEW4</accession>